<proteinExistence type="predicted"/>
<gene>
    <name evidence="1" type="ORF">ABV298_02795</name>
</gene>
<accession>A0AAU8FPP5</accession>
<sequence length="60" mass="6528">MTQQQELPTLLSGYDVDLFRSGKHYHIYNKLGAHTGSEADIQGGTFRGVGAERGGSVGYR</sequence>
<organism evidence="1">
    <name type="scientific">Dyadobacter sp. 676</name>
    <dbReference type="NCBI Taxonomy" id="3088362"/>
    <lineage>
        <taxon>Bacteria</taxon>
        <taxon>Pseudomonadati</taxon>
        <taxon>Bacteroidota</taxon>
        <taxon>Cytophagia</taxon>
        <taxon>Cytophagales</taxon>
        <taxon>Spirosomataceae</taxon>
        <taxon>Dyadobacter</taxon>
    </lineage>
</organism>
<reference evidence="1" key="1">
    <citation type="submission" date="2024-06" db="EMBL/GenBank/DDBJ databases">
        <title>Sequencing and assembly of the genome of Dyadobacter sp. strain 676, a symbiont of Cyamopsis tetragonoloba.</title>
        <authorList>
            <person name="Guro P."/>
            <person name="Sazanova A."/>
            <person name="Kuznetsova I."/>
            <person name="Belimov A."/>
            <person name="Safronova V."/>
        </authorList>
    </citation>
    <scope>NUCLEOTIDE SEQUENCE</scope>
    <source>
        <strain evidence="1">676</strain>
    </source>
</reference>
<evidence type="ECO:0000313" key="1">
    <source>
        <dbReference type="EMBL" id="XCH25375.1"/>
    </source>
</evidence>
<name>A0AAU8FPP5_9BACT</name>
<dbReference type="RefSeq" id="WP_353720676.1">
    <property type="nucleotide sequence ID" value="NZ_CP159289.1"/>
</dbReference>
<dbReference type="AlphaFoldDB" id="A0AAU8FPP5"/>
<dbReference type="EMBL" id="CP159289">
    <property type="protein sequence ID" value="XCH25375.1"/>
    <property type="molecule type" value="Genomic_DNA"/>
</dbReference>
<protein>
    <submittedName>
        <fullName evidence="1">Uncharacterized protein</fullName>
    </submittedName>
</protein>